<accession>A0ABR2MMJ8</accession>
<evidence type="ECO:0000313" key="2">
    <source>
        <dbReference type="Proteomes" id="UP001412067"/>
    </source>
</evidence>
<proteinExistence type="predicted"/>
<gene>
    <name evidence="1" type="ORF">KSP40_PGU019822</name>
</gene>
<comment type="caution">
    <text evidence="1">The sequence shown here is derived from an EMBL/GenBank/DDBJ whole genome shotgun (WGS) entry which is preliminary data.</text>
</comment>
<sequence>MATDLSISSSFALSLLPHSSSSSSWNSRRRTFPATTKAVSQSAIGISDGSVASDRIAAVPVHRVTVSDRQRGWYTNSSSPSPWWLDAAACAGCCTIALLG</sequence>
<reference evidence="1 2" key="1">
    <citation type="journal article" date="2022" name="Nat. Plants">
        <title>Genomes of leafy and leafless Platanthera orchids illuminate the evolution of mycoheterotrophy.</title>
        <authorList>
            <person name="Li M.H."/>
            <person name="Liu K.W."/>
            <person name="Li Z."/>
            <person name="Lu H.C."/>
            <person name="Ye Q.L."/>
            <person name="Zhang D."/>
            <person name="Wang J.Y."/>
            <person name="Li Y.F."/>
            <person name="Zhong Z.M."/>
            <person name="Liu X."/>
            <person name="Yu X."/>
            <person name="Liu D.K."/>
            <person name="Tu X.D."/>
            <person name="Liu B."/>
            <person name="Hao Y."/>
            <person name="Liao X.Y."/>
            <person name="Jiang Y.T."/>
            <person name="Sun W.H."/>
            <person name="Chen J."/>
            <person name="Chen Y.Q."/>
            <person name="Ai Y."/>
            <person name="Zhai J.W."/>
            <person name="Wu S.S."/>
            <person name="Zhou Z."/>
            <person name="Hsiao Y.Y."/>
            <person name="Wu W.L."/>
            <person name="Chen Y.Y."/>
            <person name="Lin Y.F."/>
            <person name="Hsu J.L."/>
            <person name="Li C.Y."/>
            <person name="Wang Z.W."/>
            <person name="Zhao X."/>
            <person name="Zhong W.Y."/>
            <person name="Ma X.K."/>
            <person name="Ma L."/>
            <person name="Huang J."/>
            <person name="Chen G.Z."/>
            <person name="Huang M.Z."/>
            <person name="Huang L."/>
            <person name="Peng D.H."/>
            <person name="Luo Y.B."/>
            <person name="Zou S.Q."/>
            <person name="Chen S.P."/>
            <person name="Lan S."/>
            <person name="Tsai W.C."/>
            <person name="Van de Peer Y."/>
            <person name="Liu Z.J."/>
        </authorList>
    </citation>
    <scope>NUCLEOTIDE SEQUENCE [LARGE SCALE GENOMIC DNA]</scope>
    <source>
        <strain evidence="1">Lor288</strain>
    </source>
</reference>
<name>A0ABR2MMJ8_9ASPA</name>
<dbReference type="Proteomes" id="UP001412067">
    <property type="component" value="Unassembled WGS sequence"/>
</dbReference>
<organism evidence="1 2">
    <name type="scientific">Platanthera guangdongensis</name>
    <dbReference type="NCBI Taxonomy" id="2320717"/>
    <lineage>
        <taxon>Eukaryota</taxon>
        <taxon>Viridiplantae</taxon>
        <taxon>Streptophyta</taxon>
        <taxon>Embryophyta</taxon>
        <taxon>Tracheophyta</taxon>
        <taxon>Spermatophyta</taxon>
        <taxon>Magnoliopsida</taxon>
        <taxon>Liliopsida</taxon>
        <taxon>Asparagales</taxon>
        <taxon>Orchidaceae</taxon>
        <taxon>Orchidoideae</taxon>
        <taxon>Orchideae</taxon>
        <taxon>Orchidinae</taxon>
        <taxon>Platanthera</taxon>
    </lineage>
</organism>
<protein>
    <submittedName>
        <fullName evidence="1">Uncharacterized protein</fullName>
    </submittedName>
</protein>
<keyword evidence="2" id="KW-1185">Reference proteome</keyword>
<dbReference type="EMBL" id="JBBWWR010000006">
    <property type="protein sequence ID" value="KAK8965399.1"/>
    <property type="molecule type" value="Genomic_DNA"/>
</dbReference>
<evidence type="ECO:0000313" key="1">
    <source>
        <dbReference type="EMBL" id="KAK8965399.1"/>
    </source>
</evidence>